<dbReference type="Proteomes" id="UP000639606">
    <property type="component" value="Unassembled WGS sequence"/>
</dbReference>
<dbReference type="InterPro" id="IPR019734">
    <property type="entry name" value="TPR_rpt"/>
</dbReference>
<evidence type="ECO:0000256" key="3">
    <source>
        <dbReference type="PROSITE-ProRule" id="PRU00339"/>
    </source>
</evidence>
<dbReference type="PANTHER" id="PTHR35807">
    <property type="entry name" value="TRANSCRIPTIONAL REGULATOR REDD-RELATED"/>
    <property type="match status" value="1"/>
</dbReference>
<comment type="caution">
    <text evidence="7">The sequence shown here is derived from an EMBL/GenBank/DDBJ whole genome shotgun (WGS) entry which is preliminary data.</text>
</comment>
<sequence length="1014" mass="112732">MKHTVSTEYAGPAKGAALVEFKILGKTRLRIDGNDFDLGPARQRGVLTMLLYYFPRPVQVDTMAQVLWPASVANDVRKSLQPIISKLRAVLRESQSGGSILKEGNAYRLLLPEIVRIDFHQFHKLATEGRAAAARGDHRVAKSLLREALSLWSGRPLQELEGMWAERLRDQMETYDRLPALHMLLDSQLHLGEHAEVMAVAGRLTEDQIPEEATASLYLRALDGLGKYSTALDFYGRFCQNLFDHVGSEPGPVLRTLYQSILRKQSGTGTSTAPPQLAPPRQLPLPAKNFAGRQDLLAKLDALHDATGGERGHVVALHGMPGVGKSRLAAHWANLRADRFPDGHLHLELRGFSPGTPMTPDDALAILLRSLGADRIPATGDERRVELHRLMANRRMLVLLDDAQSSNQVRPILAATPSCFTIVTSRTRPWGLPVRDNVDVILVPPLSHDESILLLRNEIGDQRADEDPAALRDFASRLDGLPLGLRIIAQHVAHRPETPVADLVNEFKEQEGLGILGSVDDSDDENATLPVAFSWSYRALSPETARLFRLLGLHPTAEFSTAAASALLGEHDAATNRHLRTLTKVNLLQYGTSRRFRLHDLLHGYAVDLVRHEESPQSQKSALTRLLDWYLNWTSAAARSLNPHRSPVPPLVGMSVSPEPDLHDEHDGLAWFTRERMNLVMTVPHAVRHTLHEHAWRLSANMHEAFDRLGYYDDLLLSHRAALKSARVLGHAEAHGGTLSNLGMTHFRLRQYQQATQYMMESLDIVRRLGLRELEVICIHNLASILLEQGETSGAIARYRQALELTRKLGDRGIEASTLDQLGTAYHRLGNDDIALEYYFKALHIREEIGHRRGQGTTLTELGRLLFERGEHIEALKRLSLAVDINQSTGDRPRTIEALVAIAEINFDFGEFEEAVAHAQQAASLSSDIGARDQQARALHVLGHALLKLELLEDAERCWSEAYKIFQSSSTTPEADVVHNHLTALRAQLAIPNSRIATDGTPERPAAESTKHNH</sequence>
<feature type="compositionally biased region" description="Basic and acidic residues" evidence="4">
    <location>
        <begin position="1001"/>
        <end position="1014"/>
    </location>
</feature>
<evidence type="ECO:0000313" key="8">
    <source>
        <dbReference type="Proteomes" id="UP000639606"/>
    </source>
</evidence>
<dbReference type="InterPro" id="IPR003593">
    <property type="entry name" value="AAA+_ATPase"/>
</dbReference>
<dbReference type="InterPro" id="IPR016032">
    <property type="entry name" value="Sig_transdc_resp-reg_C-effctor"/>
</dbReference>
<accession>A0A918EBP8</accession>
<feature type="repeat" description="TPR" evidence="3">
    <location>
        <begin position="816"/>
        <end position="849"/>
    </location>
</feature>
<dbReference type="Pfam" id="PF13374">
    <property type="entry name" value="TPR_10"/>
    <property type="match status" value="1"/>
</dbReference>
<reference evidence="7" key="1">
    <citation type="journal article" date="2014" name="Int. J. Syst. Evol. Microbiol.">
        <title>Complete genome sequence of Corynebacterium casei LMG S-19264T (=DSM 44701T), isolated from a smear-ripened cheese.</title>
        <authorList>
            <consortium name="US DOE Joint Genome Institute (JGI-PGF)"/>
            <person name="Walter F."/>
            <person name="Albersmeier A."/>
            <person name="Kalinowski J."/>
            <person name="Ruckert C."/>
        </authorList>
    </citation>
    <scope>NUCLEOTIDE SEQUENCE</scope>
    <source>
        <strain evidence="7">JCM 3313</strain>
    </source>
</reference>
<dbReference type="SMART" id="SM00382">
    <property type="entry name" value="AAA"/>
    <property type="match status" value="1"/>
</dbReference>
<dbReference type="PROSITE" id="PS50005">
    <property type="entry name" value="TPR"/>
    <property type="match status" value="1"/>
</dbReference>
<evidence type="ECO:0000256" key="4">
    <source>
        <dbReference type="SAM" id="MobiDB-lite"/>
    </source>
</evidence>
<dbReference type="Gene3D" id="1.25.40.10">
    <property type="entry name" value="Tetratricopeptide repeat domain"/>
    <property type="match status" value="2"/>
</dbReference>
<dbReference type="InterPro" id="IPR051677">
    <property type="entry name" value="AfsR-DnrI-RedD_regulator"/>
</dbReference>
<dbReference type="Gene3D" id="3.40.50.300">
    <property type="entry name" value="P-loop containing nucleotide triphosphate hydrolases"/>
    <property type="match status" value="1"/>
</dbReference>
<keyword evidence="1" id="KW-0805">Transcription regulation</keyword>
<evidence type="ECO:0000259" key="6">
    <source>
        <dbReference type="SMART" id="SM01043"/>
    </source>
</evidence>
<dbReference type="InterPro" id="IPR005158">
    <property type="entry name" value="BTAD"/>
</dbReference>
<dbReference type="PRINTS" id="PR00364">
    <property type="entry name" value="DISEASERSIST"/>
</dbReference>
<organism evidence="7 8">
    <name type="scientific">Saccharothrix coeruleofusca</name>
    <dbReference type="NCBI Taxonomy" id="33919"/>
    <lineage>
        <taxon>Bacteria</taxon>
        <taxon>Bacillati</taxon>
        <taxon>Actinomycetota</taxon>
        <taxon>Actinomycetes</taxon>
        <taxon>Pseudonocardiales</taxon>
        <taxon>Pseudonocardiaceae</taxon>
        <taxon>Saccharothrix</taxon>
    </lineage>
</organism>
<dbReference type="Pfam" id="PF00931">
    <property type="entry name" value="NB-ARC"/>
    <property type="match status" value="1"/>
</dbReference>
<dbReference type="SMART" id="SM00028">
    <property type="entry name" value="TPR"/>
    <property type="match status" value="6"/>
</dbReference>
<evidence type="ECO:0000256" key="2">
    <source>
        <dbReference type="ARBA" id="ARBA00023163"/>
    </source>
</evidence>
<feature type="region of interest" description="Disordered" evidence="4">
    <location>
        <begin position="993"/>
        <end position="1014"/>
    </location>
</feature>
<name>A0A918EBP8_9PSEU</name>
<feature type="region of interest" description="Disordered" evidence="4">
    <location>
        <begin position="265"/>
        <end position="284"/>
    </location>
</feature>
<dbReference type="EMBL" id="BMRG01000002">
    <property type="protein sequence ID" value="GGP43759.1"/>
    <property type="molecule type" value="Genomic_DNA"/>
</dbReference>
<dbReference type="InterPro" id="IPR002182">
    <property type="entry name" value="NB-ARC"/>
</dbReference>
<dbReference type="Pfam" id="PF13424">
    <property type="entry name" value="TPR_12"/>
    <property type="match status" value="2"/>
</dbReference>
<evidence type="ECO:0000256" key="1">
    <source>
        <dbReference type="ARBA" id="ARBA00023015"/>
    </source>
</evidence>
<dbReference type="GO" id="GO:0043531">
    <property type="term" value="F:ADP binding"/>
    <property type="evidence" value="ECO:0007669"/>
    <property type="project" value="InterPro"/>
</dbReference>
<dbReference type="SUPFAM" id="SSF48452">
    <property type="entry name" value="TPR-like"/>
    <property type="match status" value="3"/>
</dbReference>
<reference evidence="7" key="2">
    <citation type="submission" date="2020-09" db="EMBL/GenBank/DDBJ databases">
        <authorList>
            <person name="Sun Q."/>
            <person name="Ohkuma M."/>
        </authorList>
    </citation>
    <scope>NUCLEOTIDE SEQUENCE</scope>
    <source>
        <strain evidence="7">JCM 3313</strain>
    </source>
</reference>
<feature type="domain" description="Bacterial transcriptional activator" evidence="6">
    <location>
        <begin position="117"/>
        <end position="262"/>
    </location>
</feature>
<keyword evidence="3" id="KW-0802">TPR repeat</keyword>
<dbReference type="GO" id="GO:0006355">
    <property type="term" value="P:regulation of DNA-templated transcription"/>
    <property type="evidence" value="ECO:0007669"/>
    <property type="project" value="InterPro"/>
</dbReference>
<dbReference type="SUPFAM" id="SSF52540">
    <property type="entry name" value="P-loop containing nucleoside triphosphate hydrolases"/>
    <property type="match status" value="1"/>
</dbReference>
<dbReference type="Gene3D" id="1.10.10.10">
    <property type="entry name" value="Winged helix-like DNA-binding domain superfamily/Winged helix DNA-binding domain"/>
    <property type="match status" value="1"/>
</dbReference>
<dbReference type="InterPro" id="IPR027417">
    <property type="entry name" value="P-loop_NTPase"/>
</dbReference>
<dbReference type="SMART" id="SM01043">
    <property type="entry name" value="BTAD"/>
    <property type="match status" value="1"/>
</dbReference>
<dbReference type="PANTHER" id="PTHR35807:SF1">
    <property type="entry name" value="TRANSCRIPTIONAL REGULATOR REDD"/>
    <property type="match status" value="1"/>
</dbReference>
<evidence type="ECO:0000259" key="5">
    <source>
        <dbReference type="SMART" id="SM00382"/>
    </source>
</evidence>
<dbReference type="InterPro" id="IPR036388">
    <property type="entry name" value="WH-like_DNA-bd_sf"/>
</dbReference>
<keyword evidence="8" id="KW-1185">Reference proteome</keyword>
<dbReference type="GO" id="GO:0003677">
    <property type="term" value="F:DNA binding"/>
    <property type="evidence" value="ECO:0007669"/>
    <property type="project" value="InterPro"/>
</dbReference>
<protein>
    <submittedName>
        <fullName evidence="7">SARP family transcriptional regulator</fullName>
    </submittedName>
</protein>
<dbReference type="Pfam" id="PF03704">
    <property type="entry name" value="BTAD"/>
    <property type="match status" value="1"/>
</dbReference>
<feature type="domain" description="AAA+ ATPase" evidence="5">
    <location>
        <begin position="311"/>
        <end position="448"/>
    </location>
</feature>
<evidence type="ECO:0000313" key="7">
    <source>
        <dbReference type="EMBL" id="GGP43759.1"/>
    </source>
</evidence>
<proteinExistence type="predicted"/>
<keyword evidence="2" id="KW-0804">Transcription</keyword>
<gene>
    <name evidence="7" type="ORF">GCM10010185_14310</name>
</gene>
<dbReference type="SUPFAM" id="SSF46894">
    <property type="entry name" value="C-terminal effector domain of the bipartite response regulators"/>
    <property type="match status" value="1"/>
</dbReference>
<dbReference type="AlphaFoldDB" id="A0A918EBP8"/>
<dbReference type="InterPro" id="IPR011990">
    <property type="entry name" value="TPR-like_helical_dom_sf"/>
</dbReference>